<evidence type="ECO:0000259" key="1">
    <source>
        <dbReference type="Pfam" id="PF12697"/>
    </source>
</evidence>
<dbReference type="EMBL" id="BAAAYU010000001">
    <property type="protein sequence ID" value="GAA3622928.1"/>
    <property type="molecule type" value="Genomic_DNA"/>
</dbReference>
<comment type="caution">
    <text evidence="2">The sequence shown here is derived from an EMBL/GenBank/DDBJ whole genome shotgun (WGS) entry which is preliminary data.</text>
</comment>
<dbReference type="Pfam" id="PF12697">
    <property type="entry name" value="Abhydrolase_6"/>
    <property type="match status" value="1"/>
</dbReference>
<dbReference type="InterPro" id="IPR050471">
    <property type="entry name" value="AB_hydrolase"/>
</dbReference>
<dbReference type="PRINTS" id="PR00111">
    <property type="entry name" value="ABHYDROLASE"/>
</dbReference>
<protein>
    <submittedName>
        <fullName evidence="2">Alpha/beta fold hydrolase</fullName>
    </submittedName>
</protein>
<dbReference type="Proteomes" id="UP001501697">
    <property type="component" value="Unassembled WGS sequence"/>
</dbReference>
<gene>
    <name evidence="2" type="ORF">GCM10022200_01390</name>
</gene>
<dbReference type="GO" id="GO:0016787">
    <property type="term" value="F:hydrolase activity"/>
    <property type="evidence" value="ECO:0007669"/>
    <property type="project" value="UniProtKB-KW"/>
</dbReference>
<dbReference type="InterPro" id="IPR000073">
    <property type="entry name" value="AB_hydrolase_1"/>
</dbReference>
<dbReference type="Gene3D" id="3.40.50.1820">
    <property type="entry name" value="alpha/beta hydrolase"/>
    <property type="match status" value="1"/>
</dbReference>
<evidence type="ECO:0000313" key="3">
    <source>
        <dbReference type="Proteomes" id="UP001501697"/>
    </source>
</evidence>
<dbReference type="InterPro" id="IPR029058">
    <property type="entry name" value="AB_hydrolase_fold"/>
</dbReference>
<sequence length="270" mass="28701">MDTVHIGAVEVDGLHIAYRRAGDGPPLVILHGGLEDSRLWADDLARLAAHTDAIAWDAPGCGRSSAVPDHWSADDWGAAVVDFVDALGLDRPVLAGFSLGSVLALLAARRRPARFGGLVLIGPYAGWSGSLAPEEVAARVAAMRATAQHPVQSWADEFLDTVYPPDADPARRALARAGLDDWRPATTLRLLDAMLVDLRPDLPSIDVPSVVVRGERDERSPRQSALDMVAALPHARFIEIPDAGHDCAGRDLDRVLVDAARHAASGGPGR</sequence>
<keyword evidence="3" id="KW-1185">Reference proteome</keyword>
<dbReference type="SUPFAM" id="SSF53474">
    <property type="entry name" value="alpha/beta-Hydrolases"/>
    <property type="match status" value="1"/>
</dbReference>
<keyword evidence="2" id="KW-0378">Hydrolase</keyword>
<feature type="domain" description="AB hydrolase-1" evidence="1">
    <location>
        <begin position="27"/>
        <end position="247"/>
    </location>
</feature>
<reference evidence="3" key="1">
    <citation type="journal article" date="2019" name="Int. J. Syst. Evol. Microbiol.">
        <title>The Global Catalogue of Microorganisms (GCM) 10K type strain sequencing project: providing services to taxonomists for standard genome sequencing and annotation.</title>
        <authorList>
            <consortium name="The Broad Institute Genomics Platform"/>
            <consortium name="The Broad Institute Genome Sequencing Center for Infectious Disease"/>
            <person name="Wu L."/>
            <person name="Ma J."/>
        </authorList>
    </citation>
    <scope>NUCLEOTIDE SEQUENCE [LARGE SCALE GENOMIC DNA]</scope>
    <source>
        <strain evidence="3">JCM 16544</strain>
    </source>
</reference>
<accession>A0ABP7A0Z9</accession>
<dbReference type="RefSeq" id="WP_344735905.1">
    <property type="nucleotide sequence ID" value="NZ_BAAAYU010000001.1"/>
</dbReference>
<organism evidence="2 3">
    <name type="scientific">Microbacterium awajiense</name>
    <dbReference type="NCBI Taxonomy" id="415214"/>
    <lineage>
        <taxon>Bacteria</taxon>
        <taxon>Bacillati</taxon>
        <taxon>Actinomycetota</taxon>
        <taxon>Actinomycetes</taxon>
        <taxon>Micrococcales</taxon>
        <taxon>Microbacteriaceae</taxon>
        <taxon>Microbacterium</taxon>
    </lineage>
</organism>
<dbReference type="PANTHER" id="PTHR43433:SF5">
    <property type="entry name" value="AB HYDROLASE-1 DOMAIN-CONTAINING PROTEIN"/>
    <property type="match status" value="1"/>
</dbReference>
<evidence type="ECO:0000313" key="2">
    <source>
        <dbReference type="EMBL" id="GAA3622928.1"/>
    </source>
</evidence>
<name>A0ABP7A0Z9_9MICO</name>
<dbReference type="PANTHER" id="PTHR43433">
    <property type="entry name" value="HYDROLASE, ALPHA/BETA FOLD FAMILY PROTEIN"/>
    <property type="match status" value="1"/>
</dbReference>
<proteinExistence type="predicted"/>